<keyword evidence="1" id="KW-0472">Membrane</keyword>
<gene>
    <name evidence="2" type="ORF">GR212_35450</name>
</gene>
<accession>A0A6L9UJU2</accession>
<comment type="caution">
    <text evidence="2">The sequence shown here is derived from an EMBL/GenBank/DDBJ whole genome shotgun (WGS) entry which is preliminary data.</text>
</comment>
<proteinExistence type="predicted"/>
<feature type="transmembrane region" description="Helical" evidence="1">
    <location>
        <begin position="89"/>
        <end position="110"/>
    </location>
</feature>
<protein>
    <submittedName>
        <fullName evidence="2">Uncharacterized protein</fullName>
    </submittedName>
</protein>
<dbReference type="AlphaFoldDB" id="A0A6L9UJU2"/>
<keyword evidence="1" id="KW-0812">Transmembrane</keyword>
<dbReference type="EMBL" id="WUEY01000041">
    <property type="protein sequence ID" value="NEI74838.1"/>
    <property type="molecule type" value="Genomic_DNA"/>
</dbReference>
<organism evidence="2 3">
    <name type="scientific">Rhizobium lusitanum</name>
    <dbReference type="NCBI Taxonomy" id="293958"/>
    <lineage>
        <taxon>Bacteria</taxon>
        <taxon>Pseudomonadati</taxon>
        <taxon>Pseudomonadota</taxon>
        <taxon>Alphaproteobacteria</taxon>
        <taxon>Hyphomicrobiales</taxon>
        <taxon>Rhizobiaceae</taxon>
        <taxon>Rhizobium/Agrobacterium group</taxon>
        <taxon>Rhizobium</taxon>
    </lineage>
</organism>
<sequence length="118" mass="12907">MSFTGFSGIDIPVLGPSLLRRPAPRRAGIPTNAKYGKTRRSILVSEKGDEKVLESLSEEIAGRMDDHQSTALFDRHADPSLPARMKFQALMMAGVALMFLSLTIAIGIVLPTVRAWLQ</sequence>
<evidence type="ECO:0000256" key="1">
    <source>
        <dbReference type="SAM" id="Phobius"/>
    </source>
</evidence>
<dbReference type="Proteomes" id="UP000483035">
    <property type="component" value="Unassembled WGS sequence"/>
</dbReference>
<evidence type="ECO:0000313" key="2">
    <source>
        <dbReference type="EMBL" id="NEI74838.1"/>
    </source>
</evidence>
<dbReference type="RefSeq" id="WP_163994555.1">
    <property type="nucleotide sequence ID" value="NZ_WUEY01000041.1"/>
</dbReference>
<keyword evidence="1" id="KW-1133">Transmembrane helix</keyword>
<reference evidence="2 3" key="1">
    <citation type="submission" date="2019-12" db="EMBL/GenBank/DDBJ databases">
        <title>Rhizobium genotypes associated with high levels of biological nitrogen fixation by grain legumes in a temperate-maritime cropping system.</title>
        <authorList>
            <person name="Maluk M."/>
            <person name="Francesc Ferrando Molina F."/>
            <person name="Lopez Del Egido L."/>
            <person name="Lafos M."/>
            <person name="Langarica-Fuentes A."/>
            <person name="Gebre Yohannes G."/>
            <person name="Young M.W."/>
            <person name="Martin P."/>
            <person name="Gantlett R."/>
            <person name="Kenicer G."/>
            <person name="Hawes C."/>
            <person name="Begg G.S."/>
            <person name="Quilliam R.S."/>
            <person name="Squire G.R."/>
            <person name="Poole P.S."/>
            <person name="Young P.W."/>
            <person name="Iannetta P.M."/>
            <person name="James E.K."/>
        </authorList>
    </citation>
    <scope>NUCLEOTIDE SEQUENCE [LARGE SCALE GENOMIC DNA]</scope>
    <source>
        <strain evidence="2 3">JHI1118</strain>
    </source>
</reference>
<name>A0A6L9UJU2_9HYPH</name>
<evidence type="ECO:0000313" key="3">
    <source>
        <dbReference type="Proteomes" id="UP000483035"/>
    </source>
</evidence>